<accession>A0A7S3HNT1</accession>
<organism evidence="1">
    <name type="scientific">Spumella elongata</name>
    <dbReference type="NCBI Taxonomy" id="89044"/>
    <lineage>
        <taxon>Eukaryota</taxon>
        <taxon>Sar</taxon>
        <taxon>Stramenopiles</taxon>
        <taxon>Ochrophyta</taxon>
        <taxon>Chrysophyceae</taxon>
        <taxon>Chromulinales</taxon>
        <taxon>Chromulinaceae</taxon>
        <taxon>Spumella</taxon>
    </lineage>
</organism>
<name>A0A7S3HNT1_9STRA</name>
<protein>
    <submittedName>
        <fullName evidence="1">Uncharacterized protein</fullName>
    </submittedName>
</protein>
<evidence type="ECO:0000313" key="1">
    <source>
        <dbReference type="EMBL" id="CAE0299770.1"/>
    </source>
</evidence>
<sequence length="178" mass="19758">MKQLHFESVEFCGFEEMEPSVFMPNVEIYTIYRKAGRSLSFCAKLNRAPAQKKEDGDLNYQPYPGFTHQLCVAGVIGKSSWSPGCWNAITVCSGVSEVRISCDRLKAGRPEGEKTFSISLTVHTTPMTEEERLLCTHPSTYTSEGEFWGGCSGTCTVEIFTSCTECGATISRHIESRD</sequence>
<dbReference type="EMBL" id="HBIC01055793">
    <property type="protein sequence ID" value="CAE0299770.1"/>
    <property type="molecule type" value="Transcribed_RNA"/>
</dbReference>
<proteinExistence type="predicted"/>
<reference evidence="1" key="1">
    <citation type="submission" date="2021-01" db="EMBL/GenBank/DDBJ databases">
        <authorList>
            <person name="Corre E."/>
            <person name="Pelletier E."/>
            <person name="Niang G."/>
            <person name="Scheremetjew M."/>
            <person name="Finn R."/>
            <person name="Kale V."/>
            <person name="Holt S."/>
            <person name="Cochrane G."/>
            <person name="Meng A."/>
            <person name="Brown T."/>
            <person name="Cohen L."/>
        </authorList>
    </citation>
    <scope>NUCLEOTIDE SEQUENCE</scope>
    <source>
        <strain evidence="1">CCAP 955/1</strain>
    </source>
</reference>
<gene>
    <name evidence="1" type="ORF">SELO1098_LOCUS28624</name>
</gene>
<dbReference type="AlphaFoldDB" id="A0A7S3HNT1"/>